<keyword evidence="2" id="KW-0229">DNA integration</keyword>
<dbReference type="InterPro" id="IPR025166">
    <property type="entry name" value="Integrase_DNA_bind_dom"/>
</dbReference>
<gene>
    <name evidence="6" type="ORF">J2W36_003561</name>
</gene>
<name>A0ABT9SAQ4_9BURK</name>
<evidence type="ECO:0000313" key="7">
    <source>
        <dbReference type="Proteomes" id="UP001226867"/>
    </source>
</evidence>
<comment type="caution">
    <text evidence="6">The sequence shown here is derived from an EMBL/GenBank/DDBJ whole genome shotgun (WGS) entry which is preliminary data.</text>
</comment>
<protein>
    <recommendedName>
        <fullName evidence="5">Core-binding (CB) domain-containing protein</fullName>
    </recommendedName>
</protein>
<dbReference type="Pfam" id="PF13356">
    <property type="entry name" value="Arm-DNA-bind_3"/>
    <property type="match status" value="1"/>
</dbReference>
<accession>A0ABT9SAQ4</accession>
<keyword evidence="3 4" id="KW-0238">DNA-binding</keyword>
<evidence type="ECO:0000259" key="5">
    <source>
        <dbReference type="PROSITE" id="PS51900"/>
    </source>
</evidence>
<dbReference type="InterPro" id="IPR044068">
    <property type="entry name" value="CB"/>
</dbReference>
<reference evidence="6 7" key="1">
    <citation type="submission" date="2023-07" db="EMBL/GenBank/DDBJ databases">
        <title>Sorghum-associated microbial communities from plants grown in Nebraska, USA.</title>
        <authorList>
            <person name="Schachtman D."/>
        </authorList>
    </citation>
    <scope>NUCLEOTIDE SEQUENCE [LARGE SCALE GENOMIC DNA]</scope>
    <source>
        <strain evidence="6 7">DS1607</strain>
    </source>
</reference>
<dbReference type="SUPFAM" id="SSF56349">
    <property type="entry name" value="DNA breaking-rejoining enzymes"/>
    <property type="match status" value="1"/>
</dbReference>
<dbReference type="PROSITE" id="PS51900">
    <property type="entry name" value="CB"/>
    <property type="match status" value="1"/>
</dbReference>
<dbReference type="InterPro" id="IPR038488">
    <property type="entry name" value="Integrase_DNA-bd_sf"/>
</dbReference>
<organism evidence="6 7">
    <name type="scientific">Variovorax ginsengisoli</name>
    <dbReference type="NCBI Taxonomy" id="363844"/>
    <lineage>
        <taxon>Bacteria</taxon>
        <taxon>Pseudomonadati</taxon>
        <taxon>Pseudomonadota</taxon>
        <taxon>Betaproteobacteria</taxon>
        <taxon>Burkholderiales</taxon>
        <taxon>Comamonadaceae</taxon>
        <taxon>Variovorax</taxon>
    </lineage>
</organism>
<sequence length="207" mass="23633">MPPFVPPLCLHWPMKLTDVKLRSLDRVGKHSDGGGLYLELTVAGGRYWRMKYRFAGKEKRLAFGVYPEVGLKDARERRDAARRALDCGQDPGALRKEAKARIKHEAANTFEAVARDWLAHQAGRWQPITLRRTRSSLEADIFPLLGNRPMASISARDVMHAVKRIEERGAGEMATRVLQRVKAAFRYAVTHQRIDSNPIWISCRTRF</sequence>
<keyword evidence="7" id="KW-1185">Reference proteome</keyword>
<feature type="domain" description="Core-binding (CB)" evidence="5">
    <location>
        <begin position="108"/>
        <end position="189"/>
    </location>
</feature>
<dbReference type="Pfam" id="PF22022">
    <property type="entry name" value="Phage_int_M"/>
    <property type="match status" value="1"/>
</dbReference>
<proteinExistence type="inferred from homology"/>
<dbReference type="Gene3D" id="1.10.150.130">
    <property type="match status" value="1"/>
</dbReference>
<dbReference type="InterPro" id="IPR050808">
    <property type="entry name" value="Phage_Integrase"/>
</dbReference>
<dbReference type="PANTHER" id="PTHR30629">
    <property type="entry name" value="PROPHAGE INTEGRASE"/>
    <property type="match status" value="1"/>
</dbReference>
<evidence type="ECO:0000256" key="3">
    <source>
        <dbReference type="ARBA" id="ARBA00023125"/>
    </source>
</evidence>
<dbReference type="Proteomes" id="UP001226867">
    <property type="component" value="Unassembled WGS sequence"/>
</dbReference>
<dbReference type="PANTHER" id="PTHR30629:SF2">
    <property type="entry name" value="PROPHAGE INTEGRASE INTS-RELATED"/>
    <property type="match status" value="1"/>
</dbReference>
<dbReference type="RefSeq" id="WP_370869346.1">
    <property type="nucleotide sequence ID" value="NZ_JAUSRO010000011.1"/>
</dbReference>
<evidence type="ECO:0000256" key="4">
    <source>
        <dbReference type="PROSITE-ProRule" id="PRU01248"/>
    </source>
</evidence>
<evidence type="ECO:0000256" key="2">
    <source>
        <dbReference type="ARBA" id="ARBA00022908"/>
    </source>
</evidence>
<dbReference type="InterPro" id="IPR011010">
    <property type="entry name" value="DNA_brk_join_enz"/>
</dbReference>
<evidence type="ECO:0000313" key="6">
    <source>
        <dbReference type="EMBL" id="MDP9901295.1"/>
    </source>
</evidence>
<comment type="similarity">
    <text evidence="1">Belongs to the 'phage' integrase family.</text>
</comment>
<dbReference type="InterPro" id="IPR010998">
    <property type="entry name" value="Integrase_recombinase_N"/>
</dbReference>
<dbReference type="InterPro" id="IPR053876">
    <property type="entry name" value="Phage_int_M"/>
</dbReference>
<dbReference type="EMBL" id="JAUSRO010000011">
    <property type="protein sequence ID" value="MDP9901295.1"/>
    <property type="molecule type" value="Genomic_DNA"/>
</dbReference>
<dbReference type="Gene3D" id="3.30.160.390">
    <property type="entry name" value="Integrase, DNA-binding domain"/>
    <property type="match status" value="1"/>
</dbReference>
<evidence type="ECO:0000256" key="1">
    <source>
        <dbReference type="ARBA" id="ARBA00008857"/>
    </source>
</evidence>